<keyword evidence="3" id="KW-1185">Reference proteome</keyword>
<reference evidence="2" key="1">
    <citation type="submission" date="2022-06" db="EMBL/GenBank/DDBJ databases">
        <title>Uncovering the hologenomic basis of an extraordinary plant invasion.</title>
        <authorList>
            <person name="Bieker V.C."/>
            <person name="Martin M.D."/>
            <person name="Gilbert T."/>
            <person name="Hodgins K."/>
            <person name="Battlay P."/>
            <person name="Petersen B."/>
            <person name="Wilson J."/>
        </authorList>
    </citation>
    <scope>NUCLEOTIDE SEQUENCE</scope>
    <source>
        <strain evidence="2">AA19_3_7</strain>
        <tissue evidence="2">Leaf</tissue>
    </source>
</reference>
<organism evidence="2 3">
    <name type="scientific">Ambrosia artemisiifolia</name>
    <name type="common">Common ragweed</name>
    <dbReference type="NCBI Taxonomy" id="4212"/>
    <lineage>
        <taxon>Eukaryota</taxon>
        <taxon>Viridiplantae</taxon>
        <taxon>Streptophyta</taxon>
        <taxon>Embryophyta</taxon>
        <taxon>Tracheophyta</taxon>
        <taxon>Spermatophyta</taxon>
        <taxon>Magnoliopsida</taxon>
        <taxon>eudicotyledons</taxon>
        <taxon>Gunneridae</taxon>
        <taxon>Pentapetalae</taxon>
        <taxon>asterids</taxon>
        <taxon>campanulids</taxon>
        <taxon>Asterales</taxon>
        <taxon>Asteraceae</taxon>
        <taxon>Asteroideae</taxon>
        <taxon>Heliantheae alliance</taxon>
        <taxon>Heliantheae</taxon>
        <taxon>Ambrosia</taxon>
    </lineage>
</organism>
<dbReference type="Proteomes" id="UP001206925">
    <property type="component" value="Unassembled WGS sequence"/>
</dbReference>
<name>A0AAD5G7A0_AMBAR</name>
<dbReference type="PROSITE" id="PS51352">
    <property type="entry name" value="THIOREDOXIN_2"/>
    <property type="match status" value="1"/>
</dbReference>
<dbReference type="InterPro" id="IPR036249">
    <property type="entry name" value="Thioredoxin-like_sf"/>
</dbReference>
<dbReference type="PANTHER" id="PTHR47912:SF1">
    <property type="entry name" value="THIOREDOXIN-LIKE 4, CHLOROPLASTIC"/>
    <property type="match status" value="1"/>
</dbReference>
<sequence>MSWSMHTSLQKQSAMINQALISFPKVNTQNTQTGFKTQSTFLDKSSMRACRLREQTRCDNNNIGAISHYLRPRIQTQRVECVANGDIQELADEDEELCPVECVREIKKDEELLAVLEKAKKANTLVVVDFYRTSCGSCKYIEHGFAKLCKGSGDEEAAVIFLKHNVIDEYDEQSDIAERLRIKTVPLFHFYKNGTLLEAFATRDKERIQAAIEKYTAATPAPAA</sequence>
<proteinExistence type="predicted"/>
<gene>
    <name evidence="2" type="ORF">M8C21_001261</name>
</gene>
<evidence type="ECO:0000313" key="3">
    <source>
        <dbReference type="Proteomes" id="UP001206925"/>
    </source>
</evidence>
<feature type="domain" description="Thioredoxin" evidence="1">
    <location>
        <begin position="68"/>
        <end position="217"/>
    </location>
</feature>
<protein>
    <recommendedName>
        <fullName evidence="1">Thioredoxin domain-containing protein</fullName>
    </recommendedName>
</protein>
<dbReference type="AlphaFoldDB" id="A0AAD5G7A0"/>
<dbReference type="Gene3D" id="3.40.30.10">
    <property type="entry name" value="Glutaredoxin"/>
    <property type="match status" value="1"/>
</dbReference>
<accession>A0AAD5G7A0</accession>
<evidence type="ECO:0000313" key="2">
    <source>
        <dbReference type="EMBL" id="KAI7731082.1"/>
    </source>
</evidence>
<dbReference type="PANTHER" id="PTHR47912">
    <property type="entry name" value="THIOREDOXIN-LIKE 4, CHLOROPLASTIC"/>
    <property type="match status" value="1"/>
</dbReference>
<dbReference type="InterPro" id="IPR044176">
    <property type="entry name" value="TRL4_chloroplastic"/>
</dbReference>
<dbReference type="InterPro" id="IPR013766">
    <property type="entry name" value="Thioredoxin_domain"/>
</dbReference>
<comment type="caution">
    <text evidence="2">The sequence shown here is derived from an EMBL/GenBank/DDBJ whole genome shotgun (WGS) entry which is preliminary data.</text>
</comment>
<evidence type="ECO:0000259" key="1">
    <source>
        <dbReference type="PROSITE" id="PS51352"/>
    </source>
</evidence>
<dbReference type="Pfam" id="PF00085">
    <property type="entry name" value="Thioredoxin"/>
    <property type="match status" value="1"/>
</dbReference>
<dbReference type="CDD" id="cd02947">
    <property type="entry name" value="TRX_family"/>
    <property type="match status" value="1"/>
</dbReference>
<dbReference type="EMBL" id="JAMZMK010010553">
    <property type="protein sequence ID" value="KAI7731082.1"/>
    <property type="molecule type" value="Genomic_DNA"/>
</dbReference>
<dbReference type="SUPFAM" id="SSF52833">
    <property type="entry name" value="Thioredoxin-like"/>
    <property type="match status" value="1"/>
</dbReference>
<dbReference type="GO" id="GO:0009507">
    <property type="term" value="C:chloroplast"/>
    <property type="evidence" value="ECO:0007669"/>
    <property type="project" value="TreeGrafter"/>
</dbReference>